<feature type="transmembrane region" description="Helical" evidence="2">
    <location>
        <begin position="119"/>
        <end position="140"/>
    </location>
</feature>
<evidence type="ECO:0000313" key="3">
    <source>
        <dbReference type="EMBL" id="CAF9942009.1"/>
    </source>
</evidence>
<evidence type="ECO:0000256" key="1">
    <source>
        <dbReference type="SAM" id="MobiDB-lite"/>
    </source>
</evidence>
<keyword evidence="2" id="KW-0812">Transmembrane</keyword>
<feature type="region of interest" description="Disordered" evidence="1">
    <location>
        <begin position="94"/>
        <end position="115"/>
    </location>
</feature>
<gene>
    <name evidence="3" type="ORF">IMSHALPRED_003150</name>
</gene>
<dbReference type="Proteomes" id="UP000664534">
    <property type="component" value="Unassembled WGS sequence"/>
</dbReference>
<keyword evidence="2" id="KW-1133">Transmembrane helix</keyword>
<evidence type="ECO:0000256" key="2">
    <source>
        <dbReference type="SAM" id="Phobius"/>
    </source>
</evidence>
<keyword evidence="4" id="KW-1185">Reference proteome</keyword>
<dbReference type="AlphaFoldDB" id="A0A8H3J7D9"/>
<comment type="caution">
    <text evidence="3">The sequence shown here is derived from an EMBL/GenBank/DDBJ whole genome shotgun (WGS) entry which is preliminary data.</text>
</comment>
<organism evidence="3 4">
    <name type="scientific">Imshaugia aleurites</name>
    <dbReference type="NCBI Taxonomy" id="172621"/>
    <lineage>
        <taxon>Eukaryota</taxon>
        <taxon>Fungi</taxon>
        <taxon>Dikarya</taxon>
        <taxon>Ascomycota</taxon>
        <taxon>Pezizomycotina</taxon>
        <taxon>Lecanoromycetes</taxon>
        <taxon>OSLEUM clade</taxon>
        <taxon>Lecanoromycetidae</taxon>
        <taxon>Lecanorales</taxon>
        <taxon>Lecanorineae</taxon>
        <taxon>Parmeliaceae</taxon>
        <taxon>Imshaugia</taxon>
    </lineage>
</organism>
<reference evidence="3" key="1">
    <citation type="submission" date="2021-03" db="EMBL/GenBank/DDBJ databases">
        <authorList>
            <person name="Tagirdzhanova G."/>
        </authorList>
    </citation>
    <scope>NUCLEOTIDE SEQUENCE</scope>
</reference>
<protein>
    <submittedName>
        <fullName evidence="3">Uncharacterized protein</fullName>
    </submittedName>
</protein>
<sequence>MAIARLPKHRMRWQATCTMNVSVQSNASLESDLHMCDSTSGEVPAPGDESCNDTDRTFGIQQGFFADSRNISSSASAVAAPTKPITAVTTDAVSNTPATTDTPRTPEASCPSHTGTETGIGAGVGVPLLLALIGALAFAFHERKQLKSLKRESNKEIPDPG</sequence>
<evidence type="ECO:0000313" key="4">
    <source>
        <dbReference type="Proteomes" id="UP000664534"/>
    </source>
</evidence>
<accession>A0A8H3J7D9</accession>
<proteinExistence type="predicted"/>
<name>A0A8H3J7D9_9LECA</name>
<dbReference type="EMBL" id="CAJPDT010000164">
    <property type="protein sequence ID" value="CAF9942009.1"/>
    <property type="molecule type" value="Genomic_DNA"/>
</dbReference>
<feature type="compositionally biased region" description="Polar residues" evidence="1">
    <location>
        <begin position="94"/>
        <end position="103"/>
    </location>
</feature>
<keyword evidence="2" id="KW-0472">Membrane</keyword>